<dbReference type="EMBL" id="MLJW01005376">
    <property type="protein sequence ID" value="OIQ68329.1"/>
    <property type="molecule type" value="Genomic_DNA"/>
</dbReference>
<accession>A0A1J5P9Q6</accession>
<comment type="caution">
    <text evidence="1">The sequence shown here is derived from an EMBL/GenBank/DDBJ whole genome shotgun (WGS) entry which is preliminary data.</text>
</comment>
<gene>
    <name evidence="1" type="ORF">GALL_500830</name>
</gene>
<name>A0A1J5P9Q6_9ZZZZ</name>
<proteinExistence type="predicted"/>
<protein>
    <submittedName>
        <fullName evidence="1">Uncharacterized protein</fullName>
    </submittedName>
</protein>
<reference evidence="1" key="1">
    <citation type="submission" date="2016-10" db="EMBL/GenBank/DDBJ databases">
        <title>Sequence of Gallionella enrichment culture.</title>
        <authorList>
            <person name="Poehlein A."/>
            <person name="Muehling M."/>
            <person name="Daniel R."/>
        </authorList>
    </citation>
    <scope>NUCLEOTIDE SEQUENCE</scope>
</reference>
<dbReference type="AlphaFoldDB" id="A0A1J5P9Q6"/>
<evidence type="ECO:0000313" key="1">
    <source>
        <dbReference type="EMBL" id="OIQ68329.1"/>
    </source>
</evidence>
<organism evidence="1">
    <name type="scientific">mine drainage metagenome</name>
    <dbReference type="NCBI Taxonomy" id="410659"/>
    <lineage>
        <taxon>unclassified sequences</taxon>
        <taxon>metagenomes</taxon>
        <taxon>ecological metagenomes</taxon>
    </lineage>
</organism>
<sequence length="94" mass="10121">MRGPVDGNCGVAGQGQVARLQPLLQPGLGILDTCGRIEIRKPLRVQPLDNAAGRIEAAIKKRRAENSLQGIRQDGRAFGPTSQCFSVAQQEIRT</sequence>